<accession>T1ITY6</accession>
<dbReference type="HOGENOM" id="CLU_518372_0_0_1"/>
<reference evidence="2" key="2">
    <citation type="submission" date="2015-02" db="UniProtKB">
        <authorList>
            <consortium name="EnsemblMetazoa"/>
        </authorList>
    </citation>
    <scope>IDENTIFICATION</scope>
</reference>
<evidence type="ECO:0000313" key="2">
    <source>
        <dbReference type="EnsemblMetazoa" id="SMAR004597-PA"/>
    </source>
</evidence>
<evidence type="ECO:0000256" key="1">
    <source>
        <dbReference type="SAM" id="MobiDB-lite"/>
    </source>
</evidence>
<dbReference type="AlphaFoldDB" id="T1ITY6"/>
<feature type="region of interest" description="Disordered" evidence="1">
    <location>
        <begin position="336"/>
        <end position="416"/>
    </location>
</feature>
<proteinExistence type="predicted"/>
<sequence length="526" mass="58333">GFHQRTPLFLGADLLEGSGIAPSNHCRIHARYARKGLATKLIFPAEVSFSGVTNIHSGAWFYNVQGLFQVAFEYHDSAVQVDIVSKLVELWKRRHNDPSLPDVVQVNLQQLLCDDDAMDVMSQLVNPDSGVASPSDINEVSVDSANSRSSTEMVPEPALTQVELPEVISHVDSTSTALQKAVRDTLLRFEMVLNESKDEEEAYARAVIAFLQLTKSVLHSETDDSAYLSLIDLVLNFQCLIEDEEKLKTYSSSWEVSDEFNALLCLASEWLGKKFLSFNDNIAKRMEEFKIQNFSRIHDLPSPELLIPELFPQCMQLLIGHWIGLYENKMDEDAPTPLNTTIPAKKQKTTLLSRDDHSYSSSLEVGTTEDGSVQPPNKKMRPGSATSESSYEDHNYSSSGIGVSSPVPDVNPPREDHTYVVSLGTDAEEIPASTTTENTRKDHTYVATHSRKARSSPSNVVVAEEVAIVGHKLRSLTEKLCESHVGSPRIVSDVSKYPFVQLILEFVNNALISGVAHVVYTRLLIS</sequence>
<dbReference type="Proteomes" id="UP000014500">
    <property type="component" value="Unassembled WGS sequence"/>
</dbReference>
<dbReference type="EnsemblMetazoa" id="SMAR004597-RA">
    <property type="protein sequence ID" value="SMAR004597-PA"/>
    <property type="gene ID" value="SMAR004597"/>
</dbReference>
<dbReference type="PhylomeDB" id="T1ITY6"/>
<keyword evidence="3" id="KW-1185">Reference proteome</keyword>
<dbReference type="EMBL" id="JH431506">
    <property type="status" value="NOT_ANNOTATED_CDS"/>
    <property type="molecule type" value="Genomic_DNA"/>
</dbReference>
<dbReference type="eggNOG" id="ENOG502QUPC">
    <property type="taxonomic scope" value="Eukaryota"/>
</dbReference>
<organism evidence="2 3">
    <name type="scientific">Strigamia maritima</name>
    <name type="common">European centipede</name>
    <name type="synonym">Geophilus maritimus</name>
    <dbReference type="NCBI Taxonomy" id="126957"/>
    <lineage>
        <taxon>Eukaryota</taxon>
        <taxon>Metazoa</taxon>
        <taxon>Ecdysozoa</taxon>
        <taxon>Arthropoda</taxon>
        <taxon>Myriapoda</taxon>
        <taxon>Chilopoda</taxon>
        <taxon>Pleurostigmophora</taxon>
        <taxon>Geophilomorpha</taxon>
        <taxon>Linotaeniidae</taxon>
        <taxon>Strigamia</taxon>
    </lineage>
</organism>
<reference evidence="3" key="1">
    <citation type="submission" date="2011-05" db="EMBL/GenBank/DDBJ databases">
        <authorList>
            <person name="Richards S.R."/>
            <person name="Qu J."/>
            <person name="Jiang H."/>
            <person name="Jhangiani S.N."/>
            <person name="Agravi P."/>
            <person name="Goodspeed R."/>
            <person name="Gross S."/>
            <person name="Mandapat C."/>
            <person name="Jackson L."/>
            <person name="Mathew T."/>
            <person name="Pu L."/>
            <person name="Thornton R."/>
            <person name="Saada N."/>
            <person name="Wilczek-Boney K.B."/>
            <person name="Lee S."/>
            <person name="Kovar C."/>
            <person name="Wu Y."/>
            <person name="Scherer S.E."/>
            <person name="Worley K.C."/>
            <person name="Muzny D.M."/>
            <person name="Gibbs R."/>
        </authorList>
    </citation>
    <scope>NUCLEOTIDE SEQUENCE</scope>
    <source>
        <strain evidence="3">Brora</strain>
    </source>
</reference>
<feature type="compositionally biased region" description="Polar residues" evidence="1">
    <location>
        <begin position="359"/>
        <end position="375"/>
    </location>
</feature>
<evidence type="ECO:0000313" key="3">
    <source>
        <dbReference type="Proteomes" id="UP000014500"/>
    </source>
</evidence>
<name>T1ITY6_STRMM</name>
<feature type="compositionally biased region" description="Low complexity" evidence="1">
    <location>
        <begin position="397"/>
        <end position="408"/>
    </location>
</feature>
<protein>
    <submittedName>
        <fullName evidence="2">Uncharacterized protein</fullName>
    </submittedName>
</protein>